<protein>
    <submittedName>
        <fullName evidence="2">Uncharacterized protein</fullName>
    </submittedName>
</protein>
<dbReference type="RefSeq" id="WP_087414683.1">
    <property type="nucleotide sequence ID" value="NZ_NFKL01000007.1"/>
</dbReference>
<evidence type="ECO:0000256" key="1">
    <source>
        <dbReference type="SAM" id="SignalP"/>
    </source>
</evidence>
<feature type="chain" id="PRO_5012305727" evidence="1">
    <location>
        <begin position="26"/>
        <end position="138"/>
    </location>
</feature>
<evidence type="ECO:0000313" key="2">
    <source>
        <dbReference type="EMBL" id="OUP58987.1"/>
    </source>
</evidence>
<proteinExistence type="predicted"/>
<dbReference type="AlphaFoldDB" id="A0A1Y4LQR0"/>
<reference evidence="3" key="1">
    <citation type="submission" date="2017-04" db="EMBL/GenBank/DDBJ databases">
        <title>Function of individual gut microbiota members based on whole genome sequencing of pure cultures obtained from chicken caecum.</title>
        <authorList>
            <person name="Medvecky M."/>
            <person name="Cejkova D."/>
            <person name="Polansky O."/>
            <person name="Karasova D."/>
            <person name="Kubasova T."/>
            <person name="Cizek A."/>
            <person name="Rychlik I."/>
        </authorList>
    </citation>
    <scope>NUCLEOTIDE SEQUENCE [LARGE SCALE GENOMIC DNA]</scope>
    <source>
        <strain evidence="3">An179</strain>
    </source>
</reference>
<evidence type="ECO:0000313" key="3">
    <source>
        <dbReference type="Proteomes" id="UP000195326"/>
    </source>
</evidence>
<dbReference type="Proteomes" id="UP000195326">
    <property type="component" value="Unassembled WGS sequence"/>
</dbReference>
<accession>A0A1Y4LQR0</accession>
<comment type="caution">
    <text evidence="2">The sequence shown here is derived from an EMBL/GenBank/DDBJ whole genome shotgun (WGS) entry which is preliminary data.</text>
</comment>
<feature type="signal peptide" evidence="1">
    <location>
        <begin position="1"/>
        <end position="25"/>
    </location>
</feature>
<dbReference type="PROSITE" id="PS51257">
    <property type="entry name" value="PROKAR_LIPOPROTEIN"/>
    <property type="match status" value="1"/>
</dbReference>
<gene>
    <name evidence="2" type="ORF">B5F15_05830</name>
</gene>
<organism evidence="2 3">
    <name type="scientific">Butyricicoccus pullicaecorum</name>
    <dbReference type="NCBI Taxonomy" id="501571"/>
    <lineage>
        <taxon>Bacteria</taxon>
        <taxon>Bacillati</taxon>
        <taxon>Bacillota</taxon>
        <taxon>Clostridia</taxon>
        <taxon>Eubacteriales</taxon>
        <taxon>Butyricicoccaceae</taxon>
        <taxon>Butyricicoccus</taxon>
    </lineage>
</organism>
<dbReference type="EMBL" id="NFKL01000007">
    <property type="protein sequence ID" value="OUP58987.1"/>
    <property type="molecule type" value="Genomic_DNA"/>
</dbReference>
<name>A0A1Y4LQR0_9FIRM</name>
<sequence>MKFVKKCFVLGMVIALACAVTSASAYFRASEQIDECVLNVFKSGGGKITIDFYVAGTEKMQCLGAESIVIYRKTGGSWVEVESYDRHDRGMVGNNMPEFSGNIVFSGTAGKDYKIQAEFFAENSSGYDSATKTAFVTA</sequence>
<keyword evidence="1" id="KW-0732">Signal</keyword>